<dbReference type="GO" id="GO:0016491">
    <property type="term" value="F:oxidoreductase activity"/>
    <property type="evidence" value="ECO:0007669"/>
    <property type="project" value="InterPro"/>
</dbReference>
<dbReference type="Pfam" id="PF01593">
    <property type="entry name" value="Amino_oxidase"/>
    <property type="match status" value="1"/>
</dbReference>
<dbReference type="PANTHER" id="PTHR42923">
    <property type="entry name" value="PROTOPORPHYRINOGEN OXIDASE"/>
    <property type="match status" value="1"/>
</dbReference>
<comment type="caution">
    <text evidence="3">The sequence shown here is derived from an EMBL/GenBank/DDBJ whole genome shotgun (WGS) entry which is preliminary data.</text>
</comment>
<evidence type="ECO:0000313" key="4">
    <source>
        <dbReference type="Proteomes" id="UP000093759"/>
    </source>
</evidence>
<dbReference type="InterPro" id="IPR036188">
    <property type="entry name" value="FAD/NAD-bd_sf"/>
</dbReference>
<dbReference type="PANTHER" id="PTHR42923:SF43">
    <property type="entry name" value="AMINE OXIDASE"/>
    <property type="match status" value="1"/>
</dbReference>
<dbReference type="InterPro" id="IPR050464">
    <property type="entry name" value="Zeta_carotene_desat/Oxidored"/>
</dbReference>
<evidence type="ECO:0000259" key="2">
    <source>
        <dbReference type="Pfam" id="PF01593"/>
    </source>
</evidence>
<protein>
    <submittedName>
        <fullName evidence="3">Isorenieratene synthase</fullName>
    </submittedName>
</protein>
<feature type="region of interest" description="Disordered" evidence="1">
    <location>
        <begin position="484"/>
        <end position="507"/>
    </location>
</feature>
<dbReference type="Gene3D" id="3.50.50.60">
    <property type="entry name" value="FAD/NAD(P)-binding domain"/>
    <property type="match status" value="1"/>
</dbReference>
<dbReference type="AlphaFoldDB" id="A0A1A3U8A7"/>
<dbReference type="Proteomes" id="UP000093759">
    <property type="component" value="Unassembled WGS sequence"/>
</dbReference>
<gene>
    <name evidence="3" type="ORF">A5648_14950</name>
</gene>
<dbReference type="SUPFAM" id="SSF51905">
    <property type="entry name" value="FAD/NAD(P)-binding domain"/>
    <property type="match status" value="1"/>
</dbReference>
<proteinExistence type="predicted"/>
<dbReference type="InterPro" id="IPR002937">
    <property type="entry name" value="Amino_oxidase"/>
</dbReference>
<name>A0A1A3U8A7_MYCSD</name>
<sequence>MSDPRRQTHRATDGLPNAAALPSRPRVVIVGAGIAGLAAATGLAERGVAVVVAERENYLGGRVGGWTEHHDGTEVAMNRGFHAFFRQYYNLRALLRRIDPQLRMFTAVDDYPLVDGAGRLDTFRGLPQQPPWNALAFALRSPTFRLRDLVRLNARAAAPLAAVSVPEVYEALDGIDADTFLRAINFPEAARHLAFEVFSRSFFADPAELSAAELATMFHIYFLGSSEGLIFDVPDANYDVALWNPLRRYLEPAGVEFRLGVEVLRIEADPVPSFRIVDTKGECLDADAVVLATDVTGLQQIVSASPDLCDERWRTRIQRLRTAPPFTVHRLWLDRPVAADRPAFLGTAGHPPLDNISVLERYEHEASTWARERRGSVVELHCYANGSASSAATAVRQLHAVYPETARAGVLAQRELHRADCPLFPPGSHADRPGISTPQPGLVLAGDGIRIDLPVALMERAATTGFSAANHLLRQWRLAGHDLHTVPNQGRSRPLRWLANQRRRSAT</sequence>
<feature type="domain" description="Amine oxidase" evidence="2">
    <location>
        <begin position="34"/>
        <end position="473"/>
    </location>
</feature>
<organism evidence="3 4">
    <name type="scientific">Mycolicibacter sinensis (strain JDM601)</name>
    <name type="common">Mycobacterium sinense</name>
    <dbReference type="NCBI Taxonomy" id="875328"/>
    <lineage>
        <taxon>Bacteria</taxon>
        <taxon>Bacillati</taxon>
        <taxon>Actinomycetota</taxon>
        <taxon>Actinomycetes</taxon>
        <taxon>Mycobacteriales</taxon>
        <taxon>Mycobacteriaceae</taxon>
        <taxon>Mycolicibacter</taxon>
    </lineage>
</organism>
<reference evidence="4" key="1">
    <citation type="submission" date="2016-06" db="EMBL/GenBank/DDBJ databases">
        <authorList>
            <person name="Sutton G."/>
            <person name="Brinkac L."/>
            <person name="Sanka R."/>
            <person name="Adams M."/>
            <person name="Lau E."/>
            <person name="Garcia-Basteiro A."/>
            <person name="Lopez-Varela E."/>
            <person name="Palencia S."/>
        </authorList>
    </citation>
    <scope>NUCLEOTIDE SEQUENCE [LARGE SCALE GENOMIC DNA]</scope>
    <source>
        <strain evidence="4">1274684.2</strain>
    </source>
</reference>
<dbReference type="EMBL" id="LZMF01000007">
    <property type="protein sequence ID" value="OBK91153.1"/>
    <property type="molecule type" value="Genomic_DNA"/>
</dbReference>
<accession>A0A1A3U8A7</accession>
<evidence type="ECO:0000256" key="1">
    <source>
        <dbReference type="SAM" id="MobiDB-lite"/>
    </source>
</evidence>
<evidence type="ECO:0000313" key="3">
    <source>
        <dbReference type="EMBL" id="OBK91153.1"/>
    </source>
</evidence>
<dbReference type="RefSeq" id="WP_065022814.1">
    <property type="nucleotide sequence ID" value="NZ_LZMF01000007.1"/>
</dbReference>